<reference evidence="2 3" key="1">
    <citation type="submission" date="2018-08" db="EMBL/GenBank/DDBJ databases">
        <title>Genomic Encyclopedia of Type Strains, Phase III (KMG-III): the genomes of soil and plant-associated and newly described type strains.</title>
        <authorList>
            <person name="Whitman W."/>
        </authorList>
    </citation>
    <scope>NUCLEOTIDE SEQUENCE [LARGE SCALE GENOMIC DNA]</scope>
    <source>
        <strain evidence="2 3">CGMCC 1.10966</strain>
    </source>
</reference>
<dbReference type="EMBL" id="QTTN01000011">
    <property type="protein sequence ID" value="REE86171.1"/>
    <property type="molecule type" value="Genomic_DNA"/>
</dbReference>
<evidence type="ECO:0000256" key="1">
    <source>
        <dbReference type="ARBA" id="ARBA00006479"/>
    </source>
</evidence>
<name>A0A3D9S1I2_9BACL</name>
<keyword evidence="2" id="KW-0418">Kinase</keyword>
<protein>
    <submittedName>
        <fullName evidence="2">Glucokinase</fullName>
    </submittedName>
</protein>
<sequence length="316" mass="33274">MRRVYAGVDVGGTGTVIGLFDEQRHILAKVQLDTLGSKRERFGDVDAYTKLVAHHIRDAAAQLPGDSATLVAAGFGIPGQVNPEDGVVSDATNLGWGHVPFAWIMEDLLQVPVRIDHDVRTFAKGELMAGAARGRSHAICLTIGTGIAAAIAIDGKLVRGGHNLAGEIGHDVVATLTRRCPCGKVGCLETVVSGPGISRLAAAAGLTSWQNEGEGGIPTAEDVARHCSDNNEQALGIYRYAAELLAEKLETAVALLDPEVIVIGGGVAKAGEPLFGPIRTRLHDRFPWLRGKLTVVQAELGDEAALIGAFHHVFQV</sequence>
<dbReference type="Pfam" id="PF00480">
    <property type="entry name" value="ROK"/>
    <property type="match status" value="1"/>
</dbReference>
<organism evidence="2 3">
    <name type="scientific">Paenibacillus taihuensis</name>
    <dbReference type="NCBI Taxonomy" id="1156355"/>
    <lineage>
        <taxon>Bacteria</taxon>
        <taxon>Bacillati</taxon>
        <taxon>Bacillota</taxon>
        <taxon>Bacilli</taxon>
        <taxon>Bacillales</taxon>
        <taxon>Paenibacillaceae</taxon>
        <taxon>Paenibacillus</taxon>
    </lineage>
</organism>
<dbReference type="Proteomes" id="UP000256304">
    <property type="component" value="Unassembled WGS sequence"/>
</dbReference>
<dbReference type="SUPFAM" id="SSF53067">
    <property type="entry name" value="Actin-like ATPase domain"/>
    <property type="match status" value="1"/>
</dbReference>
<dbReference type="Gene3D" id="3.30.420.40">
    <property type="match status" value="2"/>
</dbReference>
<keyword evidence="3" id="KW-1185">Reference proteome</keyword>
<dbReference type="GO" id="GO:0016301">
    <property type="term" value="F:kinase activity"/>
    <property type="evidence" value="ECO:0007669"/>
    <property type="project" value="UniProtKB-KW"/>
</dbReference>
<dbReference type="AlphaFoldDB" id="A0A3D9S1I2"/>
<dbReference type="PANTHER" id="PTHR18964">
    <property type="entry name" value="ROK (REPRESSOR, ORF, KINASE) FAMILY"/>
    <property type="match status" value="1"/>
</dbReference>
<dbReference type="PANTHER" id="PTHR18964:SF169">
    <property type="entry name" value="N-ACETYLMANNOSAMINE KINASE"/>
    <property type="match status" value="1"/>
</dbReference>
<dbReference type="RefSeq" id="WP_116189191.1">
    <property type="nucleotide sequence ID" value="NZ_QTTN01000011.1"/>
</dbReference>
<comment type="caution">
    <text evidence="2">The sequence shown here is derived from an EMBL/GenBank/DDBJ whole genome shotgun (WGS) entry which is preliminary data.</text>
</comment>
<dbReference type="InterPro" id="IPR000600">
    <property type="entry name" value="ROK"/>
</dbReference>
<gene>
    <name evidence="2" type="ORF">A8990_11168</name>
</gene>
<accession>A0A3D9S1I2</accession>
<evidence type="ECO:0000313" key="2">
    <source>
        <dbReference type="EMBL" id="REE86171.1"/>
    </source>
</evidence>
<proteinExistence type="inferred from homology"/>
<evidence type="ECO:0000313" key="3">
    <source>
        <dbReference type="Proteomes" id="UP000256304"/>
    </source>
</evidence>
<dbReference type="OrthoDB" id="9810372at2"/>
<dbReference type="InterPro" id="IPR043129">
    <property type="entry name" value="ATPase_NBD"/>
</dbReference>
<keyword evidence="2" id="KW-0808">Transferase</keyword>
<comment type="similarity">
    <text evidence="1">Belongs to the ROK (NagC/XylR) family.</text>
</comment>